<organism evidence="1 2">
    <name type="scientific">Lindgomyces ingoldianus</name>
    <dbReference type="NCBI Taxonomy" id="673940"/>
    <lineage>
        <taxon>Eukaryota</taxon>
        <taxon>Fungi</taxon>
        <taxon>Dikarya</taxon>
        <taxon>Ascomycota</taxon>
        <taxon>Pezizomycotina</taxon>
        <taxon>Dothideomycetes</taxon>
        <taxon>Pleosporomycetidae</taxon>
        <taxon>Pleosporales</taxon>
        <taxon>Lindgomycetaceae</taxon>
        <taxon>Lindgomyces</taxon>
    </lineage>
</organism>
<gene>
    <name evidence="1" type="ORF">BDR25DRAFT_938</name>
</gene>
<name>A0ACB6RFE6_9PLEO</name>
<keyword evidence="2" id="KW-1185">Reference proteome</keyword>
<protein>
    <submittedName>
        <fullName evidence="1">Uncharacterized protein</fullName>
    </submittedName>
</protein>
<evidence type="ECO:0000313" key="2">
    <source>
        <dbReference type="Proteomes" id="UP000799755"/>
    </source>
</evidence>
<sequence>MKSEQQQRDSIAQTQCKMLPNPVENENSGLSHTGSSTSDNGDVDNEYSMVSRMMLDTRQVLVENAMRKFIRWYMEAGGFKHHPKGPNTEGTSGNMENRLSLTPRNSRKAGKRKAPDDGSDNTDNEETPTKRRRRNGQGKPCQTGHDLRLACPFFKKDPTAHMRGSCSGPGWDTVHRVKEHIYRAHTLPLVCPRCKIDVQDHRGLTEHLKSVDQCELKDSPSPSFRWSQSSDGISQDQIEGLRKLSQRGQSQRDKWRGVYKFIFAVEDESHIPSPFYDFGSTFTSSEEVYRNQFVTIMEKELKRVVEEEIRAVSERLNSRIPELLRNTQRILHGQDPNTDTSPVLISSPTQHLLSPAQSNHAHNHALPNSIHTTCLHQDGTMESPRFSRNISQPREPSSSNEEKDSGYVSPGSLNEASSHYSEPDPFNELGNEGMSADSNNENPELNQAGVGFNNAFEERHLHHTPTSFAQGDPDLDMTNFIDWTQGLSNGFLDLPENQDWFS</sequence>
<accession>A0ACB6RFE6</accession>
<evidence type="ECO:0000313" key="1">
    <source>
        <dbReference type="EMBL" id="KAF2477445.1"/>
    </source>
</evidence>
<comment type="caution">
    <text evidence="1">The sequence shown here is derived from an EMBL/GenBank/DDBJ whole genome shotgun (WGS) entry which is preliminary data.</text>
</comment>
<dbReference type="Proteomes" id="UP000799755">
    <property type="component" value="Unassembled WGS sequence"/>
</dbReference>
<reference evidence="1" key="1">
    <citation type="journal article" date="2020" name="Stud. Mycol.">
        <title>101 Dothideomycetes genomes: a test case for predicting lifestyles and emergence of pathogens.</title>
        <authorList>
            <person name="Haridas S."/>
            <person name="Albert R."/>
            <person name="Binder M."/>
            <person name="Bloem J."/>
            <person name="Labutti K."/>
            <person name="Salamov A."/>
            <person name="Andreopoulos B."/>
            <person name="Baker S."/>
            <person name="Barry K."/>
            <person name="Bills G."/>
            <person name="Bluhm B."/>
            <person name="Cannon C."/>
            <person name="Castanera R."/>
            <person name="Culley D."/>
            <person name="Daum C."/>
            <person name="Ezra D."/>
            <person name="Gonzalez J."/>
            <person name="Henrissat B."/>
            <person name="Kuo A."/>
            <person name="Liang C."/>
            <person name="Lipzen A."/>
            <person name="Lutzoni F."/>
            <person name="Magnuson J."/>
            <person name="Mondo S."/>
            <person name="Nolan M."/>
            <person name="Ohm R."/>
            <person name="Pangilinan J."/>
            <person name="Park H.-J."/>
            <person name="Ramirez L."/>
            <person name="Alfaro M."/>
            <person name="Sun H."/>
            <person name="Tritt A."/>
            <person name="Yoshinaga Y."/>
            <person name="Zwiers L.-H."/>
            <person name="Turgeon B."/>
            <person name="Goodwin S."/>
            <person name="Spatafora J."/>
            <person name="Crous P."/>
            <person name="Grigoriev I."/>
        </authorList>
    </citation>
    <scope>NUCLEOTIDE SEQUENCE</scope>
    <source>
        <strain evidence="1">ATCC 200398</strain>
    </source>
</reference>
<dbReference type="EMBL" id="MU003492">
    <property type="protein sequence ID" value="KAF2477445.1"/>
    <property type="molecule type" value="Genomic_DNA"/>
</dbReference>
<proteinExistence type="predicted"/>